<proteinExistence type="predicted"/>
<organism evidence="1 2">
    <name type="scientific">Pocillopora damicornis</name>
    <name type="common">Cauliflower coral</name>
    <name type="synonym">Millepora damicornis</name>
    <dbReference type="NCBI Taxonomy" id="46731"/>
    <lineage>
        <taxon>Eukaryota</taxon>
        <taxon>Metazoa</taxon>
        <taxon>Cnidaria</taxon>
        <taxon>Anthozoa</taxon>
        <taxon>Hexacorallia</taxon>
        <taxon>Scleractinia</taxon>
        <taxon>Astrocoeniina</taxon>
        <taxon>Pocilloporidae</taxon>
        <taxon>Pocillopora</taxon>
    </lineage>
</organism>
<gene>
    <name evidence="1" type="ORF">pdam_00007975</name>
</gene>
<dbReference type="EMBL" id="RCHS01001671">
    <property type="protein sequence ID" value="RMX52222.1"/>
    <property type="molecule type" value="Genomic_DNA"/>
</dbReference>
<keyword evidence="2" id="KW-1185">Reference proteome</keyword>
<dbReference type="Proteomes" id="UP000275408">
    <property type="component" value="Unassembled WGS sequence"/>
</dbReference>
<name>A0A3M6UEY6_POCDA</name>
<evidence type="ECO:0008006" key="3">
    <source>
        <dbReference type="Google" id="ProtNLM"/>
    </source>
</evidence>
<protein>
    <recommendedName>
        <fullName evidence="3">Reverse transcriptase domain-containing protein</fullName>
    </recommendedName>
</protein>
<evidence type="ECO:0000313" key="1">
    <source>
        <dbReference type="EMBL" id="RMX52222.1"/>
    </source>
</evidence>
<sequence length="114" mass="13005">MIVNPHKHQAMVLSAYSSYEFSFSVKNSIDLLGVTTDKNLSFNRHISQICEKVNKQSSVLKRFKNIITRNVMLRLLKASIPPHLQCCSLICYDELLNKAKIASLFTGRLHKILT</sequence>
<comment type="caution">
    <text evidence="1">The sequence shown here is derived from an EMBL/GenBank/DDBJ whole genome shotgun (WGS) entry which is preliminary data.</text>
</comment>
<dbReference type="AlphaFoldDB" id="A0A3M6UEY6"/>
<accession>A0A3M6UEY6</accession>
<reference evidence="1 2" key="1">
    <citation type="journal article" date="2018" name="Sci. Rep.">
        <title>Comparative analysis of the Pocillopora damicornis genome highlights role of immune system in coral evolution.</title>
        <authorList>
            <person name="Cunning R."/>
            <person name="Bay R.A."/>
            <person name="Gillette P."/>
            <person name="Baker A.C."/>
            <person name="Traylor-Knowles N."/>
        </authorList>
    </citation>
    <scope>NUCLEOTIDE SEQUENCE [LARGE SCALE GENOMIC DNA]</scope>
    <source>
        <strain evidence="1">RSMAS</strain>
        <tissue evidence="1">Whole animal</tissue>
    </source>
</reference>
<evidence type="ECO:0000313" key="2">
    <source>
        <dbReference type="Proteomes" id="UP000275408"/>
    </source>
</evidence>